<dbReference type="PROSITE" id="PS00708">
    <property type="entry name" value="PRO_ENDOPEP_SER"/>
    <property type="match status" value="1"/>
</dbReference>
<reference evidence="10" key="1">
    <citation type="journal article" date="2024" name="Algal Res.">
        <title>Biochemical, toxicological and genomic investigation of a high-biomass producing Limnothrix strain isolated from Italian shallow drinking water reservoir.</title>
        <authorList>
            <person name="Simonazzi M."/>
            <person name="Shishido T.K."/>
            <person name="Delbaje E."/>
            <person name="Wahlsten M."/>
            <person name="Fewer D.P."/>
            <person name="Sivonen K."/>
            <person name="Pezzolesi L."/>
            <person name="Pistocchi R."/>
        </authorList>
    </citation>
    <scope>NUCLEOTIDE SEQUENCE [LARGE SCALE GENOMIC DNA]</scope>
    <source>
        <strain evidence="10">LRLZ20PSL1</strain>
    </source>
</reference>
<dbReference type="InterPro" id="IPR023302">
    <property type="entry name" value="Pept_S9A_N"/>
</dbReference>
<dbReference type="RefSeq" id="WP_393012934.1">
    <property type="nucleotide sequence ID" value="NZ_JAZAQF010000059.1"/>
</dbReference>
<dbReference type="SUPFAM" id="SSF50993">
    <property type="entry name" value="Peptidase/esterase 'gauge' domain"/>
    <property type="match status" value="1"/>
</dbReference>
<keyword evidence="6" id="KW-0720">Serine protease</keyword>
<dbReference type="InterPro" id="IPR051167">
    <property type="entry name" value="Prolyl_oligopep/macrocyclase"/>
</dbReference>
<evidence type="ECO:0000256" key="2">
    <source>
        <dbReference type="ARBA" id="ARBA00005228"/>
    </source>
</evidence>
<dbReference type="PRINTS" id="PR00862">
    <property type="entry name" value="PROLIGOPTASE"/>
</dbReference>
<organism evidence="9 10">
    <name type="scientific">Limnothrix redekei LRLZ20PSL1</name>
    <dbReference type="NCBI Taxonomy" id="3112953"/>
    <lineage>
        <taxon>Bacteria</taxon>
        <taxon>Bacillati</taxon>
        <taxon>Cyanobacteriota</taxon>
        <taxon>Cyanophyceae</taxon>
        <taxon>Pseudanabaenales</taxon>
        <taxon>Pseudanabaenaceae</taxon>
        <taxon>Limnothrix</taxon>
    </lineage>
</organism>
<evidence type="ECO:0000256" key="5">
    <source>
        <dbReference type="ARBA" id="ARBA00022801"/>
    </source>
</evidence>
<dbReference type="Pfam" id="PF00326">
    <property type="entry name" value="Peptidase_S9"/>
    <property type="match status" value="1"/>
</dbReference>
<dbReference type="InterPro" id="IPR001375">
    <property type="entry name" value="Peptidase_S9_cat"/>
</dbReference>
<sequence>MADRLTYPNSHVVDQVDIYHGVSVPDPYRWLEDANATETADWIAAQNQLTFDYLAQIPARSPIYDRMLQLWDYEKLSVPWKRGDHYFYYKNDGLQNQSVLYTIDRLDGEPRVLLDPNRLSDDGTVALSGIAFTQDGSLMAYGLSTAGSDWQTWRVRSVETGEDLPDRLDWVKFSGASWTPDNRGFFYSRYDEPNAENQFQETNYFQKLYYHELGTEQAADRLIYERPDQPEWGFGGTVSDDGSYLLISVWKGTESKNLLFVKDLRQPDSPVRELVGDWVGGFGFIDNDGAIGWFETNWQAPMGRVVAIDLDATSNDWQSTIQEVIPEATHKLDAVSTLNDGFVVEYLQDARSAVQFFDLQGQFQFEIELPGLGSIGGFQGKRGDRETFYSFTSYTTPTRIYRYDFASQTSQLFREPTVAFNPDDYETRQVFYRSKDGTQIPLFISHKKGLKLTGDHPTILYGYGGFNVSLTPVFSVSNLVWMEMGGIYAVANLRGGGEYGEAWHEAGTKLQKQNVFDDFIAAAEWLIANQYTKPQRLAISGGSNGGLLVGACLIQRPDLFGAALPAVGVMDMLRFPQFTIGWAWCSDYGSPEDEAEFQALYAYSPLHNLRSGKAYPATLVTTADRDDRVVPAHSFKFTAALQAAQGGDAPTLIRIETKAGHGAGKPTTKIVEEASDKLAFLVKTLNFQPRLVAQVPES</sequence>
<evidence type="ECO:0000256" key="4">
    <source>
        <dbReference type="ARBA" id="ARBA00022670"/>
    </source>
</evidence>
<dbReference type="InterPro" id="IPR002471">
    <property type="entry name" value="Pept_S9_AS"/>
</dbReference>
<dbReference type="InterPro" id="IPR002470">
    <property type="entry name" value="Peptidase_S9A"/>
</dbReference>
<evidence type="ECO:0000256" key="6">
    <source>
        <dbReference type="ARBA" id="ARBA00022825"/>
    </source>
</evidence>
<dbReference type="InterPro" id="IPR029058">
    <property type="entry name" value="AB_hydrolase_fold"/>
</dbReference>
<feature type="domain" description="Peptidase S9 prolyl oligopeptidase catalytic" evidence="7">
    <location>
        <begin position="474"/>
        <end position="686"/>
    </location>
</feature>
<comment type="catalytic activity">
    <reaction evidence="1">
        <text>Hydrolysis of Pro-|-Xaa &gt;&gt; Ala-|-Xaa in oligopeptides.</text>
        <dbReference type="EC" id="3.4.21.26"/>
    </reaction>
</comment>
<gene>
    <name evidence="9" type="ORF">VPK24_10445</name>
</gene>
<comment type="similarity">
    <text evidence="2">Belongs to the peptidase S9A family.</text>
</comment>
<dbReference type="Pfam" id="PF02897">
    <property type="entry name" value="Peptidase_S9_N"/>
    <property type="match status" value="1"/>
</dbReference>
<dbReference type="Gene3D" id="3.40.50.1820">
    <property type="entry name" value="alpha/beta hydrolase"/>
    <property type="match status" value="1"/>
</dbReference>
<comment type="caution">
    <text evidence="9">The sequence shown here is derived from an EMBL/GenBank/DDBJ whole genome shotgun (WGS) entry which is preliminary data.</text>
</comment>
<dbReference type="PANTHER" id="PTHR42881:SF2">
    <property type="entry name" value="PROLYL ENDOPEPTIDASE"/>
    <property type="match status" value="1"/>
</dbReference>
<evidence type="ECO:0000313" key="10">
    <source>
        <dbReference type="Proteomes" id="UP001604335"/>
    </source>
</evidence>
<dbReference type="SUPFAM" id="SSF53474">
    <property type="entry name" value="alpha/beta-Hydrolases"/>
    <property type="match status" value="1"/>
</dbReference>
<name>A0ABW7CA68_9CYAN</name>
<feature type="domain" description="Peptidase S9A N-terminal" evidence="8">
    <location>
        <begin position="14"/>
        <end position="415"/>
    </location>
</feature>
<keyword evidence="4" id="KW-0645">Protease</keyword>
<evidence type="ECO:0000256" key="1">
    <source>
        <dbReference type="ARBA" id="ARBA00001070"/>
    </source>
</evidence>
<evidence type="ECO:0000256" key="3">
    <source>
        <dbReference type="ARBA" id="ARBA00011897"/>
    </source>
</evidence>
<proteinExistence type="inferred from homology"/>
<accession>A0ABW7CA68</accession>
<evidence type="ECO:0000259" key="8">
    <source>
        <dbReference type="Pfam" id="PF02897"/>
    </source>
</evidence>
<evidence type="ECO:0000313" key="9">
    <source>
        <dbReference type="EMBL" id="MFG3818054.1"/>
    </source>
</evidence>
<dbReference type="Proteomes" id="UP001604335">
    <property type="component" value="Unassembled WGS sequence"/>
</dbReference>
<dbReference type="PANTHER" id="PTHR42881">
    <property type="entry name" value="PROLYL ENDOPEPTIDASE"/>
    <property type="match status" value="1"/>
</dbReference>
<dbReference type="EC" id="3.4.21.26" evidence="3"/>
<keyword evidence="10" id="KW-1185">Reference proteome</keyword>
<protein>
    <recommendedName>
        <fullName evidence="3">prolyl oligopeptidase</fullName>
        <ecNumber evidence="3">3.4.21.26</ecNumber>
    </recommendedName>
</protein>
<keyword evidence="5" id="KW-0378">Hydrolase</keyword>
<evidence type="ECO:0000259" key="7">
    <source>
        <dbReference type="Pfam" id="PF00326"/>
    </source>
</evidence>
<dbReference type="Gene3D" id="2.130.10.120">
    <property type="entry name" value="Prolyl oligopeptidase, N-terminal domain"/>
    <property type="match status" value="1"/>
</dbReference>
<dbReference type="EMBL" id="JAZAQF010000059">
    <property type="protein sequence ID" value="MFG3818054.1"/>
    <property type="molecule type" value="Genomic_DNA"/>
</dbReference>